<dbReference type="GO" id="GO:0004674">
    <property type="term" value="F:protein serine/threonine kinase activity"/>
    <property type="evidence" value="ECO:0007669"/>
    <property type="project" value="UniProtKB-EC"/>
</dbReference>
<dbReference type="InterPro" id="IPR000719">
    <property type="entry name" value="Prot_kinase_dom"/>
</dbReference>
<dbReference type="InterPro" id="IPR017441">
    <property type="entry name" value="Protein_kinase_ATP_BS"/>
</dbReference>
<feature type="domain" description="Protein kinase" evidence="6">
    <location>
        <begin position="37"/>
        <end position="295"/>
    </location>
</feature>
<organism evidence="7 8">
    <name type="scientific">Polyangium sorediatum</name>
    <dbReference type="NCBI Taxonomy" id="889274"/>
    <lineage>
        <taxon>Bacteria</taxon>
        <taxon>Pseudomonadati</taxon>
        <taxon>Myxococcota</taxon>
        <taxon>Polyangia</taxon>
        <taxon>Polyangiales</taxon>
        <taxon>Polyangiaceae</taxon>
        <taxon>Polyangium</taxon>
    </lineage>
</organism>
<dbReference type="SMART" id="SM00220">
    <property type="entry name" value="S_TKc"/>
    <property type="match status" value="1"/>
</dbReference>
<dbReference type="Pfam" id="PF00069">
    <property type="entry name" value="Pkinase"/>
    <property type="match status" value="1"/>
</dbReference>
<dbReference type="PROSITE" id="PS00108">
    <property type="entry name" value="PROTEIN_KINASE_ST"/>
    <property type="match status" value="1"/>
</dbReference>
<dbReference type="EC" id="2.7.11.1" evidence="7"/>
<evidence type="ECO:0000259" key="6">
    <source>
        <dbReference type="PROSITE" id="PS50011"/>
    </source>
</evidence>
<dbReference type="Gene3D" id="1.10.510.10">
    <property type="entry name" value="Transferase(Phosphotransferase) domain 1"/>
    <property type="match status" value="1"/>
</dbReference>
<gene>
    <name evidence="7" type="ORF">QHF89_23255</name>
</gene>
<dbReference type="PANTHER" id="PTHR43289:SF30">
    <property type="entry name" value="NON-SPECIFIC SERINE_THREONINE PROTEIN KINASE"/>
    <property type="match status" value="1"/>
</dbReference>
<keyword evidence="1 7" id="KW-0808">Transferase</keyword>
<dbReference type="SUPFAM" id="SSF56112">
    <property type="entry name" value="Protein kinase-like (PK-like)"/>
    <property type="match status" value="1"/>
</dbReference>
<evidence type="ECO:0000313" key="8">
    <source>
        <dbReference type="Proteomes" id="UP001160301"/>
    </source>
</evidence>
<dbReference type="InterPro" id="IPR011990">
    <property type="entry name" value="TPR-like_helical_dom_sf"/>
</dbReference>
<dbReference type="CDD" id="cd14014">
    <property type="entry name" value="STKc_PknB_like"/>
    <property type="match status" value="1"/>
</dbReference>
<accession>A0ABT6NVQ9</accession>
<evidence type="ECO:0000256" key="5">
    <source>
        <dbReference type="PROSITE-ProRule" id="PRU10141"/>
    </source>
</evidence>
<comment type="caution">
    <text evidence="7">The sequence shown here is derived from an EMBL/GenBank/DDBJ whole genome shotgun (WGS) entry which is preliminary data.</text>
</comment>
<evidence type="ECO:0000313" key="7">
    <source>
        <dbReference type="EMBL" id="MDI1432431.1"/>
    </source>
</evidence>
<sequence>MVKPELSGLPTAPEVPAVISAASGEVLRVGQVVAGRYEVLARLGAGGMGAVWRVHDRALDEDVALKVILPDRVGDPAALARLRDEVKIARKITHPNVCRVFDLGESEALTFLTMELSPGTTLRHLLVAGPLAPARALDLFQQIVDGVAAAHERGVVHRDLKPENVLVRRDGRCLVADFGLAREPGLGAATTAAGAAGTPAYMSPEQLKGGSLDIRSDVFALGIVGYELLAGRSPFGHGSPETISTAILRGDPPQLDVPGLAEPVLQGLREVLGRALAKDPEGRFASAGELAAALARARDTTPARSTLRGLSEPATSPAPRTFPWRRLALAPLLLFVGLFLLAQLPRGDLRHWNPLPDAWNPFPGDEDEEPAPHLVPASDVDERATLVVLPFEDLTGDAAWKGLSLSAPEVVRAGLRTMPEVRLSEVALADRDAARAAGVAFWVRGSVQRVGETLRLSAQLDPVGDEQEALPGEPVEIAAVEKDVESSLPALRSRVLDEARLVVRHWGKRRRAMLGTTNEAAKRSLLDYYKMVGPGPRKEHFSEGLRLLDAAIAADPGYVPALVERALLRSMGAGEGTQASRLADANAGLDRALADEPQDPMALVARCRLLQVAIEVGGDKPTDAAIERANAACEAALGVGPALADVYLSLARLQDRACHDEAAVLSLERVLEHDRSLSGRVLKYSVSLALANDRMLVAEKKSEALMAFHEEERRLGARSLARRAGVPPEQMGVYFRRGVVLLRIGRLDEAARAFEQEITDVEALAGSAWAEAAAIRGLLRVEKARGKAILPEHRRRLGEIEAEMRAKVSSDSSIAKTMVGAYLWVDPEAAVEWLGRLSARGSCEDAIWRGLVYRAAGKTKLAREALAACRATEQWEKRCVERIESLLSR</sequence>
<dbReference type="Gene3D" id="3.30.200.20">
    <property type="entry name" value="Phosphorylase Kinase, domain 1"/>
    <property type="match status" value="1"/>
</dbReference>
<dbReference type="Gene3D" id="1.25.40.10">
    <property type="entry name" value="Tetratricopeptide repeat domain"/>
    <property type="match status" value="1"/>
</dbReference>
<name>A0ABT6NVQ9_9BACT</name>
<dbReference type="EMBL" id="JARZHI010000021">
    <property type="protein sequence ID" value="MDI1432431.1"/>
    <property type="molecule type" value="Genomic_DNA"/>
</dbReference>
<reference evidence="7 8" key="1">
    <citation type="submission" date="2023-04" db="EMBL/GenBank/DDBJ databases">
        <title>The genome sequence of Polyangium sorediatum DSM14670.</title>
        <authorList>
            <person name="Zhang X."/>
        </authorList>
    </citation>
    <scope>NUCLEOTIDE SEQUENCE [LARGE SCALE GENOMIC DNA]</scope>
    <source>
        <strain evidence="7 8">DSM 14670</strain>
    </source>
</reference>
<evidence type="ECO:0000256" key="2">
    <source>
        <dbReference type="ARBA" id="ARBA00022741"/>
    </source>
</evidence>
<protein>
    <submittedName>
        <fullName evidence="7">Serine/threonine-protein kinase</fullName>
        <ecNumber evidence="7">2.7.11.1</ecNumber>
    </submittedName>
</protein>
<dbReference type="PROSITE" id="PS00107">
    <property type="entry name" value="PROTEIN_KINASE_ATP"/>
    <property type="match status" value="1"/>
</dbReference>
<keyword evidence="8" id="KW-1185">Reference proteome</keyword>
<dbReference type="InterPro" id="IPR008271">
    <property type="entry name" value="Ser/Thr_kinase_AS"/>
</dbReference>
<feature type="binding site" evidence="5">
    <location>
        <position position="66"/>
    </location>
    <ligand>
        <name>ATP</name>
        <dbReference type="ChEBI" id="CHEBI:30616"/>
    </ligand>
</feature>
<proteinExistence type="predicted"/>
<evidence type="ECO:0000256" key="4">
    <source>
        <dbReference type="ARBA" id="ARBA00022840"/>
    </source>
</evidence>
<dbReference type="InterPro" id="IPR011009">
    <property type="entry name" value="Kinase-like_dom_sf"/>
</dbReference>
<dbReference type="RefSeq" id="WP_136969718.1">
    <property type="nucleotide sequence ID" value="NZ_JARZHI010000021.1"/>
</dbReference>
<keyword evidence="2 5" id="KW-0547">Nucleotide-binding</keyword>
<dbReference type="PROSITE" id="PS50011">
    <property type="entry name" value="PROTEIN_KINASE_DOM"/>
    <property type="match status" value="1"/>
</dbReference>
<dbReference type="Proteomes" id="UP001160301">
    <property type="component" value="Unassembled WGS sequence"/>
</dbReference>
<evidence type="ECO:0000256" key="1">
    <source>
        <dbReference type="ARBA" id="ARBA00022679"/>
    </source>
</evidence>
<keyword evidence="3 7" id="KW-0418">Kinase</keyword>
<dbReference type="SUPFAM" id="SSF48452">
    <property type="entry name" value="TPR-like"/>
    <property type="match status" value="1"/>
</dbReference>
<dbReference type="PANTHER" id="PTHR43289">
    <property type="entry name" value="MITOGEN-ACTIVATED PROTEIN KINASE KINASE KINASE 20-RELATED"/>
    <property type="match status" value="1"/>
</dbReference>
<keyword evidence="4 5" id="KW-0067">ATP-binding</keyword>
<evidence type="ECO:0000256" key="3">
    <source>
        <dbReference type="ARBA" id="ARBA00022777"/>
    </source>
</evidence>